<dbReference type="AlphaFoldDB" id="A0A1B0C0K8"/>
<keyword evidence="2" id="KW-1185">Reference proteome</keyword>
<dbReference type="EMBL" id="JXJN01023658">
    <property type="status" value="NOT_ANNOTATED_CDS"/>
    <property type="molecule type" value="Genomic_DNA"/>
</dbReference>
<accession>A0A1B0C0K8</accession>
<proteinExistence type="predicted"/>
<dbReference type="Proteomes" id="UP000092460">
    <property type="component" value="Unassembled WGS sequence"/>
</dbReference>
<sequence length="88" mass="10112">MLLSEAGLIKFEITRKGRKPCLTKPIVESGEVTTVGMDGYVRVWFWETIDTTDPPNEDRFIEIEPIYEFYVGQCKKSNYSTMKILGVT</sequence>
<evidence type="ECO:0000313" key="2">
    <source>
        <dbReference type="Proteomes" id="UP000092460"/>
    </source>
</evidence>
<reference evidence="1" key="2">
    <citation type="submission" date="2020-05" db="UniProtKB">
        <authorList>
            <consortium name="EnsemblMetazoa"/>
        </authorList>
    </citation>
    <scope>IDENTIFICATION</scope>
    <source>
        <strain evidence="1">IAEA</strain>
    </source>
</reference>
<reference evidence="2" key="1">
    <citation type="submission" date="2015-01" db="EMBL/GenBank/DDBJ databases">
        <authorList>
            <person name="Aksoy S."/>
            <person name="Warren W."/>
            <person name="Wilson R.K."/>
        </authorList>
    </citation>
    <scope>NUCLEOTIDE SEQUENCE [LARGE SCALE GENOMIC DNA]</scope>
    <source>
        <strain evidence="2">IAEA</strain>
    </source>
</reference>
<evidence type="ECO:0000313" key="1">
    <source>
        <dbReference type="EnsemblMetazoa" id="GPPI045984-PA"/>
    </source>
</evidence>
<dbReference type="STRING" id="67801.A0A1B0C0K8"/>
<organism evidence="1 2">
    <name type="scientific">Glossina palpalis gambiensis</name>
    <dbReference type="NCBI Taxonomy" id="67801"/>
    <lineage>
        <taxon>Eukaryota</taxon>
        <taxon>Metazoa</taxon>
        <taxon>Ecdysozoa</taxon>
        <taxon>Arthropoda</taxon>
        <taxon>Hexapoda</taxon>
        <taxon>Insecta</taxon>
        <taxon>Pterygota</taxon>
        <taxon>Neoptera</taxon>
        <taxon>Endopterygota</taxon>
        <taxon>Diptera</taxon>
        <taxon>Brachycera</taxon>
        <taxon>Muscomorpha</taxon>
        <taxon>Hippoboscoidea</taxon>
        <taxon>Glossinidae</taxon>
        <taxon>Glossina</taxon>
    </lineage>
</organism>
<protein>
    <submittedName>
        <fullName evidence="1">Uncharacterized protein</fullName>
    </submittedName>
</protein>
<dbReference type="EnsemblMetazoa" id="GPPI045984-RA">
    <property type="protein sequence ID" value="GPPI045984-PA"/>
    <property type="gene ID" value="GPPI045984"/>
</dbReference>
<name>A0A1B0C0K8_9MUSC</name>
<dbReference type="VEuPathDB" id="VectorBase:GPPI045984"/>